<evidence type="ECO:0000256" key="3">
    <source>
        <dbReference type="ARBA" id="ARBA00022679"/>
    </source>
</evidence>
<keyword evidence="11" id="KW-1185">Reference proteome</keyword>
<evidence type="ECO:0000256" key="4">
    <source>
        <dbReference type="ARBA" id="ARBA00022737"/>
    </source>
</evidence>
<dbReference type="Pfam" id="PF00069">
    <property type="entry name" value="Pkinase"/>
    <property type="match status" value="1"/>
</dbReference>
<dbReference type="PROSITE" id="PS00107">
    <property type="entry name" value="PROTEIN_KINASE_ATP"/>
    <property type="match status" value="1"/>
</dbReference>
<dbReference type="InterPro" id="IPR017441">
    <property type="entry name" value="Protein_kinase_ATP_BS"/>
</dbReference>
<dbReference type="InterPro" id="IPR011009">
    <property type="entry name" value="Kinase-like_dom_sf"/>
</dbReference>
<evidence type="ECO:0000256" key="5">
    <source>
        <dbReference type="ARBA" id="ARBA00022741"/>
    </source>
</evidence>
<comment type="caution">
    <text evidence="10">The sequence shown here is derived from an EMBL/GenBank/DDBJ whole genome shotgun (WGS) entry which is preliminary data.</text>
</comment>
<evidence type="ECO:0000313" key="11">
    <source>
        <dbReference type="Proteomes" id="UP000239899"/>
    </source>
</evidence>
<feature type="binding site" evidence="8">
    <location>
        <position position="290"/>
    </location>
    <ligand>
        <name>ATP</name>
        <dbReference type="ChEBI" id="CHEBI:30616"/>
    </ligand>
</feature>
<dbReference type="PANTHER" id="PTHR48056:SF81">
    <property type="entry name" value="RECEPTOR PROTEIN-TYROSINE KINASE CEPR1"/>
    <property type="match status" value="1"/>
</dbReference>
<dbReference type="CDD" id="cd14014">
    <property type="entry name" value="STKc_PknB_like"/>
    <property type="match status" value="1"/>
</dbReference>
<protein>
    <submittedName>
        <fullName evidence="10">Serine threonine-kinase</fullName>
    </submittedName>
</protein>
<dbReference type="PANTHER" id="PTHR48056">
    <property type="entry name" value="LRR RECEPTOR-LIKE SERINE/THREONINE-PROTEIN KINASE-RELATED"/>
    <property type="match status" value="1"/>
</dbReference>
<dbReference type="Gene3D" id="3.80.10.10">
    <property type="entry name" value="Ribonuclease Inhibitor"/>
    <property type="match status" value="1"/>
</dbReference>
<evidence type="ECO:0000259" key="9">
    <source>
        <dbReference type="PROSITE" id="PS50011"/>
    </source>
</evidence>
<evidence type="ECO:0000313" key="10">
    <source>
        <dbReference type="EMBL" id="PRW58414.1"/>
    </source>
</evidence>
<dbReference type="PROSITE" id="PS50011">
    <property type="entry name" value="PROTEIN_KINASE_DOM"/>
    <property type="match status" value="1"/>
</dbReference>
<keyword evidence="2" id="KW-0433">Leucine-rich repeat</keyword>
<organism evidence="10 11">
    <name type="scientific">Chlorella sorokiniana</name>
    <name type="common">Freshwater green alga</name>
    <dbReference type="NCBI Taxonomy" id="3076"/>
    <lineage>
        <taxon>Eukaryota</taxon>
        <taxon>Viridiplantae</taxon>
        <taxon>Chlorophyta</taxon>
        <taxon>core chlorophytes</taxon>
        <taxon>Trebouxiophyceae</taxon>
        <taxon>Chlorellales</taxon>
        <taxon>Chlorellaceae</taxon>
        <taxon>Chlorella clade</taxon>
        <taxon>Chlorella</taxon>
    </lineage>
</organism>
<dbReference type="OrthoDB" id="512375at2759"/>
<feature type="domain" description="Protein kinase" evidence="9">
    <location>
        <begin position="262"/>
        <end position="504"/>
    </location>
</feature>
<dbReference type="STRING" id="3076.A0A2P6TWI1"/>
<dbReference type="Gene3D" id="1.10.510.10">
    <property type="entry name" value="Transferase(Phosphotransferase) domain 1"/>
    <property type="match status" value="1"/>
</dbReference>
<dbReference type="InterPro" id="IPR008271">
    <property type="entry name" value="Ser/Thr_kinase_AS"/>
</dbReference>
<keyword evidence="3" id="KW-0808">Transferase</keyword>
<keyword evidence="4" id="KW-0677">Repeat</keyword>
<dbReference type="InterPro" id="IPR050647">
    <property type="entry name" value="Plant_LRR-RLKs"/>
</dbReference>
<proteinExistence type="predicted"/>
<dbReference type="SUPFAM" id="SSF56112">
    <property type="entry name" value="Protein kinase-like (PK-like)"/>
    <property type="match status" value="1"/>
</dbReference>
<sequence>MRRQWQPSQHSGACLERSPHLSCLRSLCQHSKARCQTYGLIAAPVDAPLAAAAGNVLPPEWAAGFPLLRWLNLLRLGMTGTFPASWDEGSFPLLTQLELARSALTGPLPERIFEGRPQLEVLSLEMNNFTGTLPSVWAASQSIEGLSMRGNCLSGPLFPSAWVEPGAMPHLKYLSLDGNAALAGPLPATLPWPALSDLNVAGTQVASSTIPAGWCSSPNAAAFTIMDATNTSMKPELPPCAAQALPSLTFYSGNQTLLGGPDGSLCLLGEGSSSAVFLGQISGQEDVAVKVVELSPGMDSRHVWHEVSLLRACVHRRLVALLGVACQGQLLMLVMELMRGGDLHSALRRPATRDALRWAARGRQVALDVAEALAFLHSCGVQHADLKPSNVMLTGELQAKLTDLGVAQQLGSRSRQAVGGTTQYAAPEQLLGLPCTTKADVYSLGVLLAVLCTGRSLAARGQLCLPTAPDDCPQAVLELIQECICPDPARRPTAEEALRRLHDS</sequence>
<dbReference type="SMART" id="SM00220">
    <property type="entry name" value="S_TKc"/>
    <property type="match status" value="1"/>
</dbReference>
<gene>
    <name evidence="10" type="ORF">C2E21_2903</name>
</gene>
<dbReference type="PROSITE" id="PS00108">
    <property type="entry name" value="PROTEIN_KINASE_ST"/>
    <property type="match status" value="1"/>
</dbReference>
<dbReference type="InterPro" id="IPR000719">
    <property type="entry name" value="Prot_kinase_dom"/>
</dbReference>
<reference evidence="10 11" key="1">
    <citation type="journal article" date="2018" name="Plant J.">
        <title>Genome sequences of Chlorella sorokiniana UTEX 1602 and Micractinium conductrix SAG 241.80: implications to maltose excretion by a green alga.</title>
        <authorList>
            <person name="Arriola M.B."/>
            <person name="Velmurugan N."/>
            <person name="Zhang Y."/>
            <person name="Plunkett M.H."/>
            <person name="Hondzo H."/>
            <person name="Barney B.M."/>
        </authorList>
    </citation>
    <scope>NUCLEOTIDE SEQUENCE [LARGE SCALE GENOMIC DNA]</scope>
    <source>
        <strain evidence="11">UTEX 1602</strain>
    </source>
</reference>
<dbReference type="GO" id="GO:0005930">
    <property type="term" value="C:axoneme"/>
    <property type="evidence" value="ECO:0007669"/>
    <property type="project" value="UniProtKB-SubCell"/>
</dbReference>
<dbReference type="GO" id="GO:0004672">
    <property type="term" value="F:protein kinase activity"/>
    <property type="evidence" value="ECO:0007669"/>
    <property type="project" value="InterPro"/>
</dbReference>
<evidence type="ECO:0000256" key="7">
    <source>
        <dbReference type="ARBA" id="ARBA00022840"/>
    </source>
</evidence>
<comment type="subcellular location">
    <subcellularLocation>
        <location evidence="1">Cytoplasm</location>
        <location evidence="1">Cytoskeleton</location>
        <location evidence="1">Cilium axoneme</location>
    </subcellularLocation>
</comment>
<evidence type="ECO:0000256" key="2">
    <source>
        <dbReference type="ARBA" id="ARBA00022614"/>
    </source>
</evidence>
<keyword evidence="7 8" id="KW-0067">ATP-binding</keyword>
<dbReference type="Proteomes" id="UP000239899">
    <property type="component" value="Unassembled WGS sequence"/>
</dbReference>
<evidence type="ECO:0000256" key="6">
    <source>
        <dbReference type="ARBA" id="ARBA00022777"/>
    </source>
</evidence>
<dbReference type="AlphaFoldDB" id="A0A2P6TWI1"/>
<keyword evidence="5 8" id="KW-0547">Nucleotide-binding</keyword>
<dbReference type="Gene3D" id="3.30.200.20">
    <property type="entry name" value="Phosphorylase Kinase, domain 1"/>
    <property type="match status" value="1"/>
</dbReference>
<name>A0A2P6TWI1_CHLSO</name>
<accession>A0A2P6TWI1</accession>
<dbReference type="SUPFAM" id="SSF52058">
    <property type="entry name" value="L domain-like"/>
    <property type="match status" value="1"/>
</dbReference>
<evidence type="ECO:0000256" key="8">
    <source>
        <dbReference type="PROSITE-ProRule" id="PRU10141"/>
    </source>
</evidence>
<keyword evidence="6" id="KW-0418">Kinase</keyword>
<evidence type="ECO:0000256" key="1">
    <source>
        <dbReference type="ARBA" id="ARBA00004430"/>
    </source>
</evidence>
<dbReference type="EMBL" id="LHPG02000005">
    <property type="protein sequence ID" value="PRW58414.1"/>
    <property type="molecule type" value="Genomic_DNA"/>
</dbReference>
<dbReference type="GO" id="GO:0005524">
    <property type="term" value="F:ATP binding"/>
    <property type="evidence" value="ECO:0007669"/>
    <property type="project" value="UniProtKB-UniRule"/>
</dbReference>
<dbReference type="InterPro" id="IPR032675">
    <property type="entry name" value="LRR_dom_sf"/>
</dbReference>